<reference evidence="11 12" key="1">
    <citation type="journal article" date="2016" name="Proc. Natl. Acad. Sci. U.S.A.">
        <title>Lipid metabolic changes in an early divergent fungus govern the establishment of a mutualistic symbiosis with endobacteria.</title>
        <authorList>
            <person name="Lastovetsky O.A."/>
            <person name="Gaspar M.L."/>
            <person name="Mondo S.J."/>
            <person name="LaButti K.M."/>
            <person name="Sandor L."/>
            <person name="Grigoriev I.V."/>
            <person name="Henry S.A."/>
            <person name="Pawlowska T.E."/>
        </authorList>
    </citation>
    <scope>NUCLEOTIDE SEQUENCE [LARGE SCALE GENOMIC DNA]</scope>
    <source>
        <strain evidence="11 12">ATCC 52813</strain>
    </source>
</reference>
<evidence type="ECO:0000256" key="6">
    <source>
        <dbReference type="ARBA" id="ARBA00023125"/>
    </source>
</evidence>
<evidence type="ECO:0000313" key="11">
    <source>
        <dbReference type="EMBL" id="PHZ10905.1"/>
    </source>
</evidence>
<dbReference type="AlphaFoldDB" id="A0A2G4SQ77"/>
<feature type="region of interest" description="Disordered" evidence="9">
    <location>
        <begin position="1"/>
        <end position="40"/>
    </location>
</feature>
<dbReference type="InterPro" id="IPR036236">
    <property type="entry name" value="Znf_C2H2_sf"/>
</dbReference>
<name>A0A2G4SQ77_RHIZD</name>
<accession>A0A2G4SQ77</accession>
<feature type="compositionally biased region" description="Low complexity" evidence="9">
    <location>
        <begin position="59"/>
        <end position="70"/>
    </location>
</feature>
<feature type="domain" description="C2H2-type" evidence="10">
    <location>
        <begin position="79"/>
        <end position="107"/>
    </location>
</feature>
<organism evidence="11 12">
    <name type="scientific">Rhizopus microsporus ATCC 52813</name>
    <dbReference type="NCBI Taxonomy" id="1340429"/>
    <lineage>
        <taxon>Eukaryota</taxon>
        <taxon>Fungi</taxon>
        <taxon>Fungi incertae sedis</taxon>
        <taxon>Mucoromycota</taxon>
        <taxon>Mucoromycotina</taxon>
        <taxon>Mucoromycetes</taxon>
        <taxon>Mucorales</taxon>
        <taxon>Mucorineae</taxon>
        <taxon>Rhizopodaceae</taxon>
        <taxon>Rhizopus</taxon>
    </lineage>
</organism>
<keyword evidence="5" id="KW-0862">Zinc</keyword>
<dbReference type="EMBL" id="KZ303853">
    <property type="protein sequence ID" value="PHZ10905.1"/>
    <property type="molecule type" value="Genomic_DNA"/>
</dbReference>
<evidence type="ECO:0000256" key="7">
    <source>
        <dbReference type="ARBA" id="ARBA00023242"/>
    </source>
</evidence>
<feature type="compositionally biased region" description="Low complexity" evidence="9">
    <location>
        <begin position="10"/>
        <end position="40"/>
    </location>
</feature>
<keyword evidence="4 8" id="KW-0863">Zinc-finger</keyword>
<dbReference type="RefSeq" id="XP_023464613.1">
    <property type="nucleotide sequence ID" value="XM_023611327.1"/>
</dbReference>
<comment type="subcellular location">
    <subcellularLocation>
        <location evidence="1">Nucleus</location>
    </subcellularLocation>
</comment>
<evidence type="ECO:0000256" key="2">
    <source>
        <dbReference type="ARBA" id="ARBA00022723"/>
    </source>
</evidence>
<dbReference type="FunFam" id="3.30.160.60:FF:001009">
    <property type="entry name" value="Zinc finger protein 26"/>
    <property type="match status" value="1"/>
</dbReference>
<evidence type="ECO:0000259" key="10">
    <source>
        <dbReference type="PROSITE" id="PS50157"/>
    </source>
</evidence>
<evidence type="ECO:0000256" key="9">
    <source>
        <dbReference type="SAM" id="MobiDB-lite"/>
    </source>
</evidence>
<dbReference type="Proteomes" id="UP000242254">
    <property type="component" value="Unassembled WGS sequence"/>
</dbReference>
<protein>
    <recommendedName>
        <fullName evidence="10">C2H2-type domain-containing protein</fullName>
    </recommendedName>
</protein>
<dbReference type="SUPFAM" id="SSF57667">
    <property type="entry name" value="beta-beta-alpha zinc fingers"/>
    <property type="match status" value="1"/>
</dbReference>
<gene>
    <name evidence="11" type="ORF">RHIMIDRAFT_258168</name>
</gene>
<evidence type="ECO:0000256" key="4">
    <source>
        <dbReference type="ARBA" id="ARBA00022771"/>
    </source>
</evidence>
<proteinExistence type="predicted"/>
<keyword evidence="3" id="KW-0677">Repeat</keyword>
<dbReference type="GeneID" id="35442317"/>
<dbReference type="InterPro" id="IPR013087">
    <property type="entry name" value="Znf_C2H2_type"/>
</dbReference>
<keyword evidence="2" id="KW-0479">Metal-binding</keyword>
<dbReference type="GO" id="GO:0003677">
    <property type="term" value="F:DNA binding"/>
    <property type="evidence" value="ECO:0007669"/>
    <property type="project" value="UniProtKB-KW"/>
</dbReference>
<dbReference type="PROSITE" id="PS50157">
    <property type="entry name" value="ZINC_FINGER_C2H2_2"/>
    <property type="match status" value="1"/>
</dbReference>
<feature type="region of interest" description="Disordered" evidence="9">
    <location>
        <begin position="53"/>
        <end position="73"/>
    </location>
</feature>
<keyword evidence="7" id="KW-0539">Nucleus</keyword>
<sequence>MQHSKADLVSPYFPSQQQQQQLQSSVQQQQQLQQPYSQQGSYSLHAMSTIYTNPVVSDNNNNHNNNNNSNAPAMSRKLYSCKDCKKCFDSPSILRTHQRTVHDTSEPLPARSKTGQDKPYVSV</sequence>
<evidence type="ECO:0000313" key="12">
    <source>
        <dbReference type="Proteomes" id="UP000242254"/>
    </source>
</evidence>
<dbReference type="Gene3D" id="3.30.160.60">
    <property type="entry name" value="Classic Zinc Finger"/>
    <property type="match status" value="1"/>
</dbReference>
<evidence type="ECO:0000256" key="8">
    <source>
        <dbReference type="PROSITE-ProRule" id="PRU00042"/>
    </source>
</evidence>
<evidence type="ECO:0000256" key="5">
    <source>
        <dbReference type="ARBA" id="ARBA00022833"/>
    </source>
</evidence>
<keyword evidence="6" id="KW-0238">DNA-binding</keyword>
<evidence type="ECO:0000256" key="3">
    <source>
        <dbReference type="ARBA" id="ARBA00022737"/>
    </source>
</evidence>
<dbReference type="PROSITE" id="PS00028">
    <property type="entry name" value="ZINC_FINGER_C2H2_1"/>
    <property type="match status" value="1"/>
</dbReference>
<evidence type="ECO:0000256" key="1">
    <source>
        <dbReference type="ARBA" id="ARBA00004123"/>
    </source>
</evidence>
<keyword evidence="12" id="KW-1185">Reference proteome</keyword>
<dbReference type="GO" id="GO:0005634">
    <property type="term" value="C:nucleus"/>
    <property type="evidence" value="ECO:0007669"/>
    <property type="project" value="UniProtKB-SubCell"/>
</dbReference>
<dbReference type="STRING" id="1340429.A0A2G4SQ77"/>
<dbReference type="GO" id="GO:0008270">
    <property type="term" value="F:zinc ion binding"/>
    <property type="evidence" value="ECO:0007669"/>
    <property type="project" value="UniProtKB-KW"/>
</dbReference>
<feature type="region of interest" description="Disordered" evidence="9">
    <location>
        <begin position="97"/>
        <end position="123"/>
    </location>
</feature>